<gene>
    <name evidence="2" type="ORF">GCM10022281_19400</name>
</gene>
<dbReference type="SUPFAM" id="SSF56112">
    <property type="entry name" value="Protein kinase-like (PK-like)"/>
    <property type="match status" value="1"/>
</dbReference>
<dbReference type="EMBL" id="BAABBR010000001">
    <property type="protein sequence ID" value="GAA4038684.1"/>
    <property type="molecule type" value="Genomic_DNA"/>
</dbReference>
<dbReference type="Gene3D" id="3.90.1200.10">
    <property type="match status" value="1"/>
</dbReference>
<feature type="domain" description="Aminoglycoside phosphotransferase" evidence="1">
    <location>
        <begin position="29"/>
        <end position="257"/>
    </location>
</feature>
<evidence type="ECO:0000259" key="1">
    <source>
        <dbReference type="Pfam" id="PF01636"/>
    </source>
</evidence>
<accession>A0ABP7UA30</accession>
<comment type="caution">
    <text evidence="2">The sequence shown here is derived from an EMBL/GenBank/DDBJ whole genome shotgun (WGS) entry which is preliminary data.</text>
</comment>
<evidence type="ECO:0000313" key="2">
    <source>
        <dbReference type="EMBL" id="GAA4038684.1"/>
    </source>
</evidence>
<dbReference type="Gene3D" id="3.30.200.20">
    <property type="entry name" value="Phosphorylase Kinase, domain 1"/>
    <property type="match status" value="1"/>
</dbReference>
<evidence type="ECO:0000313" key="3">
    <source>
        <dbReference type="Proteomes" id="UP001424459"/>
    </source>
</evidence>
<proteinExistence type="predicted"/>
<sequence length="340" mass="37232">MAAAAPSIMIPPSSADDFLARAGWGGAAIRPLAGDASFRRYFRVHHAEHGAAVLMDAPPPHEDPRPFIAVAEWLCGRGFSAPDILARDLDAGLLLLGDFGDQRLRETLDEAAHRESDLYALATDLLVDLHRHPPMGGLPPHGLSEWLAELDLFPDWYAPAVGIEVDRASYRAAWEEVLAPVAADGLGPVTVLRDFHAENIMLVAGREGISHLGLLDFQDALAGHPAYDLASVLEDARRDVDPSVERAMLDRYIAATGQGDAFERAYWALAAQRNTRILGVFCRLWKRDAKPGYRRFQPRMWGLLERDLAAPGLAPVKAWFDVNVPQEARAVSSVWSGEVA</sequence>
<dbReference type="InterPro" id="IPR002575">
    <property type="entry name" value="Aminoglycoside_PTrfase"/>
</dbReference>
<dbReference type="InterPro" id="IPR011009">
    <property type="entry name" value="Kinase-like_dom_sf"/>
</dbReference>
<name>A0ABP7UA30_9SPHN</name>
<dbReference type="Pfam" id="PF01636">
    <property type="entry name" value="APH"/>
    <property type="match status" value="1"/>
</dbReference>
<keyword evidence="3" id="KW-1185">Reference proteome</keyword>
<organism evidence="2 3">
    <name type="scientific">Sphingomonas rosea</name>
    <dbReference type="NCBI Taxonomy" id="335605"/>
    <lineage>
        <taxon>Bacteria</taxon>
        <taxon>Pseudomonadati</taxon>
        <taxon>Pseudomonadota</taxon>
        <taxon>Alphaproteobacteria</taxon>
        <taxon>Sphingomonadales</taxon>
        <taxon>Sphingomonadaceae</taxon>
        <taxon>Sphingomonas</taxon>
    </lineage>
</organism>
<reference evidence="3" key="1">
    <citation type="journal article" date="2019" name="Int. J. Syst. Evol. Microbiol.">
        <title>The Global Catalogue of Microorganisms (GCM) 10K type strain sequencing project: providing services to taxonomists for standard genome sequencing and annotation.</title>
        <authorList>
            <consortium name="The Broad Institute Genomics Platform"/>
            <consortium name="The Broad Institute Genome Sequencing Center for Infectious Disease"/>
            <person name="Wu L."/>
            <person name="Ma J."/>
        </authorList>
    </citation>
    <scope>NUCLEOTIDE SEQUENCE [LARGE SCALE GENOMIC DNA]</scope>
    <source>
        <strain evidence="3">JCM 17564</strain>
    </source>
</reference>
<dbReference type="Proteomes" id="UP001424459">
    <property type="component" value="Unassembled WGS sequence"/>
</dbReference>
<protein>
    <submittedName>
        <fullName evidence="2">Phosphotransferase</fullName>
    </submittedName>
</protein>